<dbReference type="GeneID" id="14886238"/>
<evidence type="ECO:0000256" key="1">
    <source>
        <dbReference type="SAM" id="MobiDB-lite"/>
    </source>
</evidence>
<gene>
    <name evidence="3" type="ORF">EIN_096900</name>
</gene>
<dbReference type="Proteomes" id="UP000014680">
    <property type="component" value="Unassembled WGS sequence"/>
</dbReference>
<dbReference type="EMBL" id="KB206860">
    <property type="protein sequence ID" value="ELP87423.1"/>
    <property type="molecule type" value="Genomic_DNA"/>
</dbReference>
<proteinExistence type="predicted"/>
<name>A0A0A1U402_ENTIV</name>
<dbReference type="RefSeq" id="XP_004254194.1">
    <property type="nucleotide sequence ID" value="XM_004254146.1"/>
</dbReference>
<organism evidence="3 4">
    <name type="scientific">Entamoeba invadens IP1</name>
    <dbReference type="NCBI Taxonomy" id="370355"/>
    <lineage>
        <taxon>Eukaryota</taxon>
        <taxon>Amoebozoa</taxon>
        <taxon>Evosea</taxon>
        <taxon>Archamoebae</taxon>
        <taxon>Mastigamoebida</taxon>
        <taxon>Entamoebidae</taxon>
        <taxon>Entamoeba</taxon>
    </lineage>
</organism>
<reference evidence="3 4" key="1">
    <citation type="submission" date="2012-10" db="EMBL/GenBank/DDBJ databases">
        <authorList>
            <person name="Zafar N."/>
            <person name="Inman J."/>
            <person name="Hall N."/>
            <person name="Lorenzi H."/>
            <person name="Caler E."/>
        </authorList>
    </citation>
    <scope>NUCLEOTIDE SEQUENCE [LARGE SCALE GENOMIC DNA]</scope>
    <source>
        <strain evidence="3 4">IP1</strain>
    </source>
</reference>
<feature type="region of interest" description="Disordered" evidence="1">
    <location>
        <begin position="81"/>
        <end position="110"/>
    </location>
</feature>
<sequence>MNSFLLLLVVSAFSQTYECYNLTYGFYCYDKSIFMHCRGENAKAVWLKCRGGTVCKCGRTTYNPCVFDYNDVDDCEGKPGSYLNEKSLTPPEIIEEESSNTNKPTTQSTEKKPSAAFSYLLYLSVLLRTINRYQYVKVNDN</sequence>
<keyword evidence="4" id="KW-1185">Reference proteome</keyword>
<evidence type="ECO:0000313" key="3">
    <source>
        <dbReference type="EMBL" id="ELP87423.1"/>
    </source>
</evidence>
<feature type="signal peptide" evidence="2">
    <location>
        <begin position="1"/>
        <end position="19"/>
    </location>
</feature>
<accession>A0A0A1U402</accession>
<dbReference type="VEuPathDB" id="AmoebaDB:EIN_096900"/>
<dbReference type="KEGG" id="eiv:EIN_096900"/>
<protein>
    <submittedName>
        <fullName evidence="3">Uncharacterized protein</fullName>
    </submittedName>
</protein>
<evidence type="ECO:0000313" key="4">
    <source>
        <dbReference type="Proteomes" id="UP000014680"/>
    </source>
</evidence>
<feature type="compositionally biased region" description="Polar residues" evidence="1">
    <location>
        <begin position="99"/>
        <end position="108"/>
    </location>
</feature>
<feature type="chain" id="PRO_5001990892" evidence="2">
    <location>
        <begin position="20"/>
        <end position="141"/>
    </location>
</feature>
<evidence type="ECO:0000256" key="2">
    <source>
        <dbReference type="SAM" id="SignalP"/>
    </source>
</evidence>
<dbReference type="AlphaFoldDB" id="A0A0A1U402"/>
<keyword evidence="2" id="KW-0732">Signal</keyword>